<feature type="chain" id="PRO_5029761409" description="Protein sleepless" evidence="3">
    <location>
        <begin position="20"/>
        <end position="121"/>
    </location>
</feature>
<comment type="caution">
    <text evidence="4">The sequence shown here is derived from an EMBL/GenBank/DDBJ whole genome shotgun (WGS) entry which is preliminary data.</text>
</comment>
<dbReference type="GO" id="GO:0030431">
    <property type="term" value="P:sleep"/>
    <property type="evidence" value="ECO:0007669"/>
    <property type="project" value="InterPro"/>
</dbReference>
<protein>
    <recommendedName>
        <fullName evidence="6">Protein sleepless</fullName>
    </recommendedName>
</protein>
<organism evidence="4 5">
    <name type="scientific">Bugula neritina</name>
    <name type="common">Brown bryozoan</name>
    <name type="synonym">Sertularia neritina</name>
    <dbReference type="NCBI Taxonomy" id="10212"/>
    <lineage>
        <taxon>Eukaryota</taxon>
        <taxon>Metazoa</taxon>
        <taxon>Spiralia</taxon>
        <taxon>Lophotrochozoa</taxon>
        <taxon>Bryozoa</taxon>
        <taxon>Gymnolaemata</taxon>
        <taxon>Cheilostomatida</taxon>
        <taxon>Flustrina</taxon>
        <taxon>Buguloidea</taxon>
        <taxon>Bugulidae</taxon>
        <taxon>Bugula</taxon>
    </lineage>
</organism>
<dbReference type="Pfam" id="PF17064">
    <property type="entry name" value="QVR"/>
    <property type="match status" value="1"/>
</dbReference>
<evidence type="ECO:0000256" key="2">
    <source>
        <dbReference type="ARBA" id="ARBA00023180"/>
    </source>
</evidence>
<evidence type="ECO:0000256" key="1">
    <source>
        <dbReference type="ARBA" id="ARBA00022729"/>
    </source>
</evidence>
<dbReference type="InterPro" id="IPR031424">
    <property type="entry name" value="QVR-like"/>
</dbReference>
<evidence type="ECO:0000256" key="3">
    <source>
        <dbReference type="SAM" id="SignalP"/>
    </source>
</evidence>
<dbReference type="EMBL" id="VXIV02001430">
    <property type="protein sequence ID" value="KAF6033202.1"/>
    <property type="molecule type" value="Genomic_DNA"/>
</dbReference>
<proteinExistence type="predicted"/>
<gene>
    <name evidence="4" type="ORF">EB796_008494</name>
</gene>
<sequence>MNKAIVLLVILGSVSVTHGLKCYQCQSDDLDSDCQDDYTRPSAHLKPCVSGIADGCSKSKIRTKLLGSKVITVRRSCGTQYGNTECQNKDRSIGRLNGERVHMANTPLSYVLVVLAKHLTI</sequence>
<evidence type="ECO:0000313" key="4">
    <source>
        <dbReference type="EMBL" id="KAF6033202.1"/>
    </source>
</evidence>
<keyword evidence="1 3" id="KW-0732">Signal</keyword>
<name>A0A7J7K3L2_BUGNE</name>
<keyword evidence="2" id="KW-0325">Glycoprotein</keyword>
<dbReference type="AlphaFoldDB" id="A0A7J7K3L2"/>
<feature type="signal peptide" evidence="3">
    <location>
        <begin position="1"/>
        <end position="19"/>
    </location>
</feature>
<keyword evidence="5" id="KW-1185">Reference proteome</keyword>
<dbReference type="GO" id="GO:0032222">
    <property type="term" value="P:regulation of synaptic transmission, cholinergic"/>
    <property type="evidence" value="ECO:0007669"/>
    <property type="project" value="InterPro"/>
</dbReference>
<evidence type="ECO:0000313" key="5">
    <source>
        <dbReference type="Proteomes" id="UP000593567"/>
    </source>
</evidence>
<reference evidence="4" key="1">
    <citation type="submission" date="2020-06" db="EMBL/GenBank/DDBJ databases">
        <title>Draft genome of Bugula neritina, a colonial animal packing powerful symbionts and potential medicines.</title>
        <authorList>
            <person name="Rayko M."/>
        </authorList>
    </citation>
    <scope>NUCLEOTIDE SEQUENCE [LARGE SCALE GENOMIC DNA]</scope>
    <source>
        <strain evidence="4">Kwan_BN1</strain>
    </source>
</reference>
<dbReference type="Proteomes" id="UP000593567">
    <property type="component" value="Unassembled WGS sequence"/>
</dbReference>
<evidence type="ECO:0008006" key="6">
    <source>
        <dbReference type="Google" id="ProtNLM"/>
    </source>
</evidence>
<accession>A0A7J7K3L2</accession>